<dbReference type="Proteomes" id="UP000297975">
    <property type="component" value="Unassembled WGS sequence"/>
</dbReference>
<keyword evidence="1" id="KW-1133">Transmembrane helix</keyword>
<dbReference type="AlphaFoldDB" id="A0A4Y8IG49"/>
<keyword evidence="3" id="KW-1185">Reference proteome</keyword>
<dbReference type="RefSeq" id="WP_134340385.1">
    <property type="nucleotide sequence ID" value="NZ_SOPW01000010.1"/>
</dbReference>
<proteinExistence type="predicted"/>
<keyword evidence="1" id="KW-0472">Membrane</keyword>
<evidence type="ECO:0000256" key="1">
    <source>
        <dbReference type="SAM" id="Phobius"/>
    </source>
</evidence>
<dbReference type="EMBL" id="SOPW01000010">
    <property type="protein sequence ID" value="TFB19587.1"/>
    <property type="molecule type" value="Genomic_DNA"/>
</dbReference>
<evidence type="ECO:0008006" key="4">
    <source>
        <dbReference type="Google" id="ProtNLM"/>
    </source>
</evidence>
<evidence type="ECO:0000313" key="2">
    <source>
        <dbReference type="EMBL" id="TFB19587.1"/>
    </source>
</evidence>
<feature type="transmembrane region" description="Helical" evidence="1">
    <location>
        <begin position="12"/>
        <end position="33"/>
    </location>
</feature>
<reference evidence="2 3" key="1">
    <citation type="submission" date="2019-03" db="EMBL/GenBank/DDBJ databases">
        <authorList>
            <person name="He R.-H."/>
        </authorList>
    </citation>
    <scope>NUCLEOTIDE SEQUENCE [LARGE SCALE GENOMIC DNA]</scope>
    <source>
        <strain evidence="3">SH 714</strain>
    </source>
</reference>
<gene>
    <name evidence="2" type="ORF">E3U55_10530</name>
</gene>
<sequence>MTSNVNHELKFFIIFIPALIVLTILLWIIVPLLPINETEYNVDEPTIEMVDAEQEFTGEPDLTGYVVGKDKEKGRILVVDPVPVEGDFHHATWGTFPPEHVNIGDEVHVWYYGMILESYPGQVTFGKLEILPSPKPESADLTQSEALNKALTSNTFDRETLIIEKIQYDSKDDLWNIEIKDVTKTIQIKDS</sequence>
<dbReference type="InterPro" id="IPR021598">
    <property type="entry name" value="DUF3221"/>
</dbReference>
<name>A0A4Y8IG49_9BACI</name>
<evidence type="ECO:0000313" key="3">
    <source>
        <dbReference type="Proteomes" id="UP000297975"/>
    </source>
</evidence>
<protein>
    <recommendedName>
        <fullName evidence="4">DUF3221 domain-containing protein</fullName>
    </recommendedName>
</protein>
<dbReference type="OrthoDB" id="2603210at2"/>
<comment type="caution">
    <text evidence="2">The sequence shown here is derived from an EMBL/GenBank/DDBJ whole genome shotgun (WGS) entry which is preliminary data.</text>
</comment>
<keyword evidence="1" id="KW-0812">Transmembrane</keyword>
<dbReference type="Pfam" id="PF11518">
    <property type="entry name" value="DUF3221"/>
    <property type="match status" value="1"/>
</dbReference>
<accession>A0A4Y8IG49</accession>
<organism evidence="2 3">
    <name type="scientific">Filobacillus milosensis</name>
    <dbReference type="NCBI Taxonomy" id="94137"/>
    <lineage>
        <taxon>Bacteria</taxon>
        <taxon>Bacillati</taxon>
        <taxon>Bacillota</taxon>
        <taxon>Bacilli</taxon>
        <taxon>Bacillales</taxon>
        <taxon>Bacillaceae</taxon>
        <taxon>Filobacillus</taxon>
    </lineage>
</organism>